<dbReference type="Proteomes" id="UP000537161">
    <property type="component" value="Unassembled WGS sequence"/>
</dbReference>
<keyword evidence="4" id="KW-1185">Reference proteome</keyword>
<proteinExistence type="predicted"/>
<evidence type="ECO:0000256" key="2">
    <source>
        <dbReference type="SAM" id="SignalP"/>
    </source>
</evidence>
<feature type="compositionally biased region" description="Pro residues" evidence="1">
    <location>
        <begin position="102"/>
        <end position="111"/>
    </location>
</feature>
<gene>
    <name evidence="3" type="ORF">FHR21_001499</name>
</gene>
<dbReference type="EMBL" id="JACIJH010000003">
    <property type="protein sequence ID" value="MBB5706155.1"/>
    <property type="molecule type" value="Genomic_DNA"/>
</dbReference>
<organism evidence="3 4">
    <name type="scientific">Sphingopyxis panaciterrulae</name>
    <dbReference type="NCBI Taxonomy" id="462372"/>
    <lineage>
        <taxon>Bacteria</taxon>
        <taxon>Pseudomonadati</taxon>
        <taxon>Pseudomonadota</taxon>
        <taxon>Alphaproteobacteria</taxon>
        <taxon>Sphingomonadales</taxon>
        <taxon>Sphingomonadaceae</taxon>
        <taxon>Sphingopyxis</taxon>
    </lineage>
</organism>
<sequence length="111" mass="11341">MTRLLLASALFLSLTACGGSDSGTKTTTKLDAVEVQPGTISDSMITLDDTDIDGTAVDNRVPDDAKTPKKEDEAAGDEAADTTEEAADPDAVPAPAARKTLPPTPAPAKSE</sequence>
<feature type="signal peptide" evidence="2">
    <location>
        <begin position="1"/>
        <end position="18"/>
    </location>
</feature>
<keyword evidence="2" id="KW-0732">Signal</keyword>
<reference evidence="3 4" key="1">
    <citation type="submission" date="2020-08" db="EMBL/GenBank/DDBJ databases">
        <title>Genomic Encyclopedia of Type Strains, Phase IV (KMG-IV): sequencing the most valuable type-strain genomes for metagenomic binning, comparative biology and taxonomic classification.</title>
        <authorList>
            <person name="Goeker M."/>
        </authorList>
    </citation>
    <scope>NUCLEOTIDE SEQUENCE [LARGE SCALE GENOMIC DNA]</scope>
    <source>
        <strain evidence="3 4">DSM 27163</strain>
    </source>
</reference>
<protein>
    <recommendedName>
        <fullName evidence="5">Secreted protein</fullName>
    </recommendedName>
</protein>
<dbReference type="AlphaFoldDB" id="A0A7W9ERG2"/>
<feature type="region of interest" description="Disordered" evidence="1">
    <location>
        <begin position="40"/>
        <end position="111"/>
    </location>
</feature>
<feature type="compositionally biased region" description="Acidic residues" evidence="1">
    <location>
        <begin position="74"/>
        <end position="88"/>
    </location>
</feature>
<dbReference type="PROSITE" id="PS51257">
    <property type="entry name" value="PROKAR_LIPOPROTEIN"/>
    <property type="match status" value="1"/>
</dbReference>
<evidence type="ECO:0000256" key="1">
    <source>
        <dbReference type="SAM" id="MobiDB-lite"/>
    </source>
</evidence>
<name>A0A7W9ERG2_9SPHN</name>
<feature type="chain" id="PRO_5030916473" description="Secreted protein" evidence="2">
    <location>
        <begin position="19"/>
        <end position="111"/>
    </location>
</feature>
<comment type="caution">
    <text evidence="3">The sequence shown here is derived from an EMBL/GenBank/DDBJ whole genome shotgun (WGS) entry which is preliminary data.</text>
</comment>
<evidence type="ECO:0000313" key="4">
    <source>
        <dbReference type="Proteomes" id="UP000537161"/>
    </source>
</evidence>
<feature type="compositionally biased region" description="Basic and acidic residues" evidence="1">
    <location>
        <begin position="60"/>
        <end position="73"/>
    </location>
</feature>
<evidence type="ECO:0008006" key="5">
    <source>
        <dbReference type="Google" id="ProtNLM"/>
    </source>
</evidence>
<evidence type="ECO:0000313" key="3">
    <source>
        <dbReference type="EMBL" id="MBB5706155.1"/>
    </source>
</evidence>
<dbReference type="RefSeq" id="WP_184096833.1">
    <property type="nucleotide sequence ID" value="NZ_JACIJH010000003.1"/>
</dbReference>
<accession>A0A7W9ERG2</accession>